<dbReference type="Gene3D" id="1.20.1250.20">
    <property type="entry name" value="MFS general substrate transporter like domains"/>
    <property type="match status" value="1"/>
</dbReference>
<feature type="transmembrane region" description="Helical" evidence="8">
    <location>
        <begin position="166"/>
        <end position="185"/>
    </location>
</feature>
<keyword evidence="3 7" id="KW-0813">Transport</keyword>
<keyword evidence="6 8" id="KW-0472">Membrane</keyword>
<dbReference type="RefSeq" id="XP_013425489.1">
    <property type="nucleotide sequence ID" value="XM_013570035.1"/>
</dbReference>
<dbReference type="InterPro" id="IPR005829">
    <property type="entry name" value="Sugar_transporter_CS"/>
</dbReference>
<evidence type="ECO:0000313" key="11">
    <source>
        <dbReference type="Proteomes" id="UP000027730"/>
    </source>
</evidence>
<evidence type="ECO:0000256" key="7">
    <source>
        <dbReference type="RuleBase" id="RU003346"/>
    </source>
</evidence>
<feature type="transmembrane region" description="Helical" evidence="8">
    <location>
        <begin position="205"/>
        <end position="225"/>
    </location>
</feature>
<feature type="domain" description="Major facilitator superfamily (MFS) profile" evidence="9">
    <location>
        <begin position="37"/>
        <end position="506"/>
    </location>
</feature>
<comment type="subcellular location">
    <subcellularLocation>
        <location evidence="1">Membrane</location>
        <topology evidence="1">Multi-pass membrane protein</topology>
    </subcellularLocation>
</comment>
<dbReference type="InterPro" id="IPR005828">
    <property type="entry name" value="MFS_sugar_transport-like"/>
</dbReference>
<gene>
    <name evidence="10" type="ORF">M436DRAFT_51256</name>
</gene>
<keyword evidence="5 8" id="KW-1133">Transmembrane helix</keyword>
<evidence type="ECO:0000256" key="5">
    <source>
        <dbReference type="ARBA" id="ARBA00022989"/>
    </source>
</evidence>
<dbReference type="SUPFAM" id="SSF103473">
    <property type="entry name" value="MFS general substrate transporter"/>
    <property type="match status" value="1"/>
</dbReference>
<dbReference type="AlphaFoldDB" id="A0A074WIM8"/>
<comment type="similarity">
    <text evidence="2 7">Belongs to the major facilitator superfamily. Sugar transporter (TC 2.A.1.1) family.</text>
</comment>
<keyword evidence="11" id="KW-1185">Reference proteome</keyword>
<feature type="transmembrane region" description="Helical" evidence="8">
    <location>
        <begin position="78"/>
        <end position="96"/>
    </location>
</feature>
<dbReference type="InterPro" id="IPR020846">
    <property type="entry name" value="MFS_dom"/>
</dbReference>
<feature type="transmembrane region" description="Helical" evidence="8">
    <location>
        <begin position="133"/>
        <end position="154"/>
    </location>
</feature>
<dbReference type="PROSITE" id="PS50850">
    <property type="entry name" value="MFS"/>
    <property type="match status" value="1"/>
</dbReference>
<dbReference type="HOGENOM" id="CLU_001265_30_12_1"/>
<accession>A0A074WIM8</accession>
<dbReference type="OrthoDB" id="8120565at2759"/>
<dbReference type="PANTHER" id="PTHR48022:SF2">
    <property type="entry name" value="PLASTIDIC GLUCOSE TRANSPORTER 4"/>
    <property type="match status" value="1"/>
</dbReference>
<evidence type="ECO:0000256" key="4">
    <source>
        <dbReference type="ARBA" id="ARBA00022692"/>
    </source>
</evidence>
<name>A0A074WIM8_9PEZI</name>
<dbReference type="InterPro" id="IPR036259">
    <property type="entry name" value="MFS_trans_sf"/>
</dbReference>
<dbReference type="Proteomes" id="UP000027730">
    <property type="component" value="Unassembled WGS sequence"/>
</dbReference>
<keyword evidence="4 8" id="KW-0812">Transmembrane</keyword>
<feature type="transmembrane region" description="Helical" evidence="8">
    <location>
        <begin position="312"/>
        <end position="338"/>
    </location>
</feature>
<evidence type="ECO:0000256" key="8">
    <source>
        <dbReference type="SAM" id="Phobius"/>
    </source>
</evidence>
<feature type="transmembrane region" description="Helical" evidence="8">
    <location>
        <begin position="378"/>
        <end position="400"/>
    </location>
</feature>
<evidence type="ECO:0000256" key="6">
    <source>
        <dbReference type="ARBA" id="ARBA00023136"/>
    </source>
</evidence>
<feature type="transmembrane region" description="Helical" evidence="8">
    <location>
        <begin position="350"/>
        <end position="371"/>
    </location>
</feature>
<dbReference type="InterPro" id="IPR003663">
    <property type="entry name" value="Sugar/inositol_transpt"/>
</dbReference>
<feature type="transmembrane region" description="Helical" evidence="8">
    <location>
        <begin position="478"/>
        <end position="502"/>
    </location>
</feature>
<organism evidence="10 11">
    <name type="scientific">Aureobasidium namibiae CBS 147.97</name>
    <dbReference type="NCBI Taxonomy" id="1043004"/>
    <lineage>
        <taxon>Eukaryota</taxon>
        <taxon>Fungi</taxon>
        <taxon>Dikarya</taxon>
        <taxon>Ascomycota</taxon>
        <taxon>Pezizomycotina</taxon>
        <taxon>Dothideomycetes</taxon>
        <taxon>Dothideomycetidae</taxon>
        <taxon>Dothideales</taxon>
        <taxon>Saccotheciaceae</taxon>
        <taxon>Aureobasidium</taxon>
    </lineage>
</organism>
<dbReference type="Pfam" id="PF00083">
    <property type="entry name" value="Sugar_tr"/>
    <property type="match status" value="1"/>
</dbReference>
<dbReference type="NCBIfam" id="TIGR00879">
    <property type="entry name" value="SP"/>
    <property type="match status" value="1"/>
</dbReference>
<dbReference type="FunFam" id="1.20.1250.20:FF:000026">
    <property type="entry name" value="MFS quinate transporter QutD"/>
    <property type="match status" value="1"/>
</dbReference>
<dbReference type="STRING" id="1043004.A0A074WIM8"/>
<dbReference type="GO" id="GO:0016020">
    <property type="term" value="C:membrane"/>
    <property type="evidence" value="ECO:0007669"/>
    <property type="project" value="UniProtKB-SubCell"/>
</dbReference>
<protein>
    <submittedName>
        <fullName evidence="10">General substrate transporter</fullName>
    </submittedName>
</protein>
<reference evidence="10 11" key="1">
    <citation type="journal article" date="2014" name="BMC Genomics">
        <title>Genome sequencing of four Aureobasidium pullulans varieties: biotechnological potential, stress tolerance, and description of new species.</title>
        <authorList>
            <person name="Gostin Ar C."/>
            <person name="Ohm R.A."/>
            <person name="Kogej T."/>
            <person name="Sonjak S."/>
            <person name="Turk M."/>
            <person name="Zajc J."/>
            <person name="Zalar P."/>
            <person name="Grube M."/>
            <person name="Sun H."/>
            <person name="Han J."/>
            <person name="Sharma A."/>
            <person name="Chiniquy J."/>
            <person name="Ngan C.Y."/>
            <person name="Lipzen A."/>
            <person name="Barry K."/>
            <person name="Grigoriev I.V."/>
            <person name="Gunde-Cimerman N."/>
        </authorList>
    </citation>
    <scope>NUCLEOTIDE SEQUENCE [LARGE SCALE GENOMIC DNA]</scope>
    <source>
        <strain evidence="10 11">CBS 147.97</strain>
    </source>
</reference>
<dbReference type="EMBL" id="KL584714">
    <property type="protein sequence ID" value="KEQ71479.1"/>
    <property type="molecule type" value="Genomic_DNA"/>
</dbReference>
<evidence type="ECO:0000256" key="3">
    <source>
        <dbReference type="ARBA" id="ARBA00022448"/>
    </source>
</evidence>
<evidence type="ECO:0000259" key="9">
    <source>
        <dbReference type="PROSITE" id="PS50850"/>
    </source>
</evidence>
<dbReference type="PROSITE" id="PS00217">
    <property type="entry name" value="SUGAR_TRANSPORT_2"/>
    <property type="match status" value="1"/>
</dbReference>
<evidence type="ECO:0000256" key="1">
    <source>
        <dbReference type="ARBA" id="ARBA00004141"/>
    </source>
</evidence>
<dbReference type="GO" id="GO:0005351">
    <property type="term" value="F:carbohydrate:proton symporter activity"/>
    <property type="evidence" value="ECO:0007669"/>
    <property type="project" value="TreeGrafter"/>
</dbReference>
<dbReference type="PROSITE" id="PS00216">
    <property type="entry name" value="SUGAR_TRANSPORT_1"/>
    <property type="match status" value="1"/>
</dbReference>
<feature type="transmembrane region" description="Helical" evidence="8">
    <location>
        <begin position="108"/>
        <end position="127"/>
    </location>
</feature>
<dbReference type="GeneID" id="25411403"/>
<dbReference type="PANTHER" id="PTHR48022">
    <property type="entry name" value="PLASTIDIC GLUCOSE TRANSPORTER 4"/>
    <property type="match status" value="1"/>
</dbReference>
<dbReference type="InterPro" id="IPR050360">
    <property type="entry name" value="MFS_Sugar_Transporters"/>
</dbReference>
<evidence type="ECO:0000313" key="10">
    <source>
        <dbReference type="EMBL" id="KEQ71479.1"/>
    </source>
</evidence>
<evidence type="ECO:0000256" key="2">
    <source>
        <dbReference type="ARBA" id="ARBA00010992"/>
    </source>
</evidence>
<feature type="transmembrane region" description="Helical" evidence="8">
    <location>
        <begin position="34"/>
        <end position="51"/>
    </location>
</feature>
<sequence>MHTSTSGGHDALSKRRAQFAGPSGVKGLIQNSRIFLLAVFASLGGFVYGYNQGMFGQVLNMASFNRTVKPESISNTTTRGLLTAILELGAWVGVLINGYNADKFGRKVATQIGVGVFMIGVIVQACAKNADYIYGGRFVTGLGVGILSMIVPLYNAELAPAEIRGSLVSLQQLAICTGIMISYWIGYGTNYIGGTGAGQSNAAWLVPICIQLLPALILGVGIMWLPQSPRWLVSNNREDEALDILADLRRAPRDSEVVQLEYLEIKAQHMFEVDRSRAKFPQFQSGSFSDNFKLGFYDYASLFTNKSLRKRVFVAVFTMVFQQWSGINAILYYAAFIFQDLGLTGNTTSLLASGVGGILLMLATIPAVLYIDQLGRKPVLIAGAIGMGISHIIVAALYGHFGPTNWAGSAGKAAGWVAVVFVWIYEINFGYSWGPGAWVLVAEVFPLGVRAKGISIGASSNWLNNFAIGQATPDMVSAMGYGTFIFFGIICFLAAAFIFFMVPETKGLTLEEMDEVFGDEAGNAADDRARLDRIYTELGLMDGGDHPMNSGKMNGEKVAAIDIMNDGTYKHVSN</sequence>
<dbReference type="PRINTS" id="PR00171">
    <property type="entry name" value="SUGRTRNSPORT"/>
</dbReference>
<proteinExistence type="inferred from homology"/>